<feature type="domain" description="GST N-terminal" evidence="3">
    <location>
        <begin position="1"/>
        <end position="83"/>
    </location>
</feature>
<dbReference type="AlphaFoldDB" id="A0A4R1NAT7"/>
<dbReference type="InterPro" id="IPR040079">
    <property type="entry name" value="Glutathione_S-Trfase"/>
</dbReference>
<feature type="domain" description="GST C-terminal" evidence="4">
    <location>
        <begin position="88"/>
        <end position="208"/>
    </location>
</feature>
<accession>A0A4R1NAT7</accession>
<dbReference type="PANTHER" id="PTHR44051:SF19">
    <property type="entry name" value="DISULFIDE-BOND OXIDOREDUCTASE YFCG"/>
    <property type="match status" value="1"/>
</dbReference>
<dbReference type="InterPro" id="IPR036282">
    <property type="entry name" value="Glutathione-S-Trfase_C_sf"/>
</dbReference>
<evidence type="ECO:0000256" key="2">
    <source>
        <dbReference type="ARBA" id="ARBA00022679"/>
    </source>
</evidence>
<proteinExistence type="inferred from homology"/>
<evidence type="ECO:0000259" key="3">
    <source>
        <dbReference type="PROSITE" id="PS50404"/>
    </source>
</evidence>
<evidence type="ECO:0000256" key="1">
    <source>
        <dbReference type="ARBA" id="ARBA00007409"/>
    </source>
</evidence>
<reference evidence="5 6" key="1">
    <citation type="submission" date="2019-02" db="EMBL/GenBank/DDBJ databases">
        <title>Investigation of anaerobic lignin degradation for improved lignocellulosic biofuels.</title>
        <authorList>
            <person name="Deangelis K."/>
        </authorList>
    </citation>
    <scope>NUCLEOTIDE SEQUENCE [LARGE SCALE GENOMIC DNA]</scope>
    <source>
        <strain evidence="5 6">159R</strain>
    </source>
</reference>
<comment type="similarity">
    <text evidence="1">Belongs to the GST superfamily.</text>
</comment>
<dbReference type="PROSITE" id="PS50404">
    <property type="entry name" value="GST_NTER"/>
    <property type="match status" value="1"/>
</dbReference>
<dbReference type="InterPro" id="IPR004045">
    <property type="entry name" value="Glutathione_S-Trfase_N"/>
</dbReference>
<organism evidence="5 6">
    <name type="scientific">Sodalis ligni</name>
    <dbReference type="NCBI Taxonomy" id="2697027"/>
    <lineage>
        <taxon>Bacteria</taxon>
        <taxon>Pseudomonadati</taxon>
        <taxon>Pseudomonadota</taxon>
        <taxon>Gammaproteobacteria</taxon>
        <taxon>Enterobacterales</taxon>
        <taxon>Bruguierivoracaceae</taxon>
        <taxon>Sodalis</taxon>
    </lineage>
</organism>
<sequence length="208" mass="23216">MLTIWGHENSINVKKVLWCAAELDLTYTAIPAGGVHGKVNDPIFLSLNPNGLVPCLQDDENDLVLWESHTIVRYLAARYGQSTWLLTDASVRAAAEKWMDWVLSSLAPALEPLLSNAGPGKGNLRDQKLSIAGIKRCELLFDIAENALEKQPYFSGSGFGIGDIPIGCYAYHWFNMSIRRKPRTHLQHWYDAVSARPAFQARVMIPHT</sequence>
<protein>
    <submittedName>
        <fullName evidence="5">Glutathione S-transferase</fullName>
    </submittedName>
</protein>
<dbReference type="SUPFAM" id="SSF52833">
    <property type="entry name" value="Thioredoxin-like"/>
    <property type="match status" value="1"/>
</dbReference>
<dbReference type="GO" id="GO:0016740">
    <property type="term" value="F:transferase activity"/>
    <property type="evidence" value="ECO:0007669"/>
    <property type="project" value="UniProtKB-KW"/>
</dbReference>
<dbReference type="Gene3D" id="1.20.1050.10">
    <property type="match status" value="1"/>
</dbReference>
<evidence type="ECO:0000313" key="5">
    <source>
        <dbReference type="EMBL" id="TCL03857.1"/>
    </source>
</evidence>
<dbReference type="SFLD" id="SFLDG01150">
    <property type="entry name" value="Main.1:_Beta-like"/>
    <property type="match status" value="1"/>
</dbReference>
<dbReference type="CDD" id="cd03047">
    <property type="entry name" value="GST_N_2"/>
    <property type="match status" value="1"/>
</dbReference>
<keyword evidence="6" id="KW-1185">Reference proteome</keyword>
<dbReference type="FunFam" id="3.40.30.10:FF:000039">
    <property type="entry name" value="Glutathione S-transferase domain"/>
    <property type="match status" value="1"/>
</dbReference>
<dbReference type="InterPro" id="IPR010987">
    <property type="entry name" value="Glutathione-S-Trfase_C-like"/>
</dbReference>
<dbReference type="InterPro" id="IPR036249">
    <property type="entry name" value="Thioredoxin-like_sf"/>
</dbReference>
<dbReference type="PANTHER" id="PTHR44051">
    <property type="entry name" value="GLUTATHIONE S-TRANSFERASE-RELATED"/>
    <property type="match status" value="1"/>
</dbReference>
<name>A0A4R1NAT7_9GAMM</name>
<dbReference type="Proteomes" id="UP000294555">
    <property type="component" value="Unassembled WGS sequence"/>
</dbReference>
<gene>
    <name evidence="5" type="ORF">EZJ58_1947</name>
</gene>
<evidence type="ECO:0000259" key="4">
    <source>
        <dbReference type="PROSITE" id="PS50405"/>
    </source>
</evidence>
<dbReference type="EMBL" id="SJOI01000001">
    <property type="protein sequence ID" value="TCL03857.1"/>
    <property type="molecule type" value="Genomic_DNA"/>
</dbReference>
<dbReference type="Pfam" id="PF02798">
    <property type="entry name" value="GST_N"/>
    <property type="match status" value="1"/>
</dbReference>
<dbReference type="Gene3D" id="3.40.30.10">
    <property type="entry name" value="Glutaredoxin"/>
    <property type="match status" value="1"/>
</dbReference>
<comment type="caution">
    <text evidence="5">The sequence shown here is derived from an EMBL/GenBank/DDBJ whole genome shotgun (WGS) entry which is preliminary data.</text>
</comment>
<dbReference type="SUPFAM" id="SSF47616">
    <property type="entry name" value="GST C-terminal domain-like"/>
    <property type="match status" value="1"/>
</dbReference>
<dbReference type="RefSeq" id="WP_132922686.1">
    <property type="nucleotide sequence ID" value="NZ_SJOI01000001.1"/>
</dbReference>
<evidence type="ECO:0000313" key="6">
    <source>
        <dbReference type="Proteomes" id="UP000294555"/>
    </source>
</evidence>
<keyword evidence="2 5" id="KW-0808">Transferase</keyword>
<dbReference type="OrthoDB" id="5958450at2"/>
<dbReference type="SFLD" id="SFLDS00019">
    <property type="entry name" value="Glutathione_Transferase_(cytos"/>
    <property type="match status" value="1"/>
</dbReference>
<dbReference type="PROSITE" id="PS50405">
    <property type="entry name" value="GST_CTER"/>
    <property type="match status" value="1"/>
</dbReference>
<dbReference type="SFLD" id="SFLDG00358">
    <property type="entry name" value="Main_(cytGST)"/>
    <property type="match status" value="1"/>
</dbReference>